<accession>A0ABX7NH88</accession>
<protein>
    <submittedName>
        <fullName evidence="1">Uncharacterized protein</fullName>
    </submittedName>
</protein>
<name>A0ABX7NH88_9BACT</name>
<proteinExistence type="predicted"/>
<sequence length="181" mass="20493">MSVKEIVPDLLKLIADVVGKAVLPNIFTTKAVSIQFNNYGTEKYELWYAVGDRFEFMGILEKGKMHLNLSREKAGGVVVLSNKKRTKYSMVVPLRDFVMSPGNLTPSQRGVGTYYVEVNPEDASVWVHYKASVLGNNGTELYKWGVELVIEKTRESVEYPWKTDFSTIAPYLRDDVKDDAM</sequence>
<evidence type="ECO:0000313" key="2">
    <source>
        <dbReference type="Proteomes" id="UP000663090"/>
    </source>
</evidence>
<evidence type="ECO:0000313" key="1">
    <source>
        <dbReference type="EMBL" id="QSQ16879.1"/>
    </source>
</evidence>
<gene>
    <name evidence="1" type="ORF">JY572_12865</name>
</gene>
<organism evidence="1 2">
    <name type="scientific">Myxococcus landrumensis</name>
    <dbReference type="NCBI Taxonomy" id="2813577"/>
    <lineage>
        <taxon>Bacteria</taxon>
        <taxon>Pseudomonadati</taxon>
        <taxon>Myxococcota</taxon>
        <taxon>Myxococcia</taxon>
        <taxon>Myxococcales</taxon>
        <taxon>Cystobacterineae</taxon>
        <taxon>Myxococcaceae</taxon>
        <taxon>Myxococcus</taxon>
    </lineage>
</organism>
<dbReference type="RefSeq" id="WP_206718515.1">
    <property type="nucleotide sequence ID" value="NZ_CP071091.1"/>
</dbReference>
<reference evidence="1 2" key="1">
    <citation type="submission" date="2021-02" db="EMBL/GenBank/DDBJ databases">
        <title>De Novo genome assembly of isolated myxobacteria.</title>
        <authorList>
            <person name="Stevens D.C."/>
        </authorList>
    </citation>
    <scope>NUCLEOTIDE SEQUENCE [LARGE SCALE GENOMIC DNA]</scope>
    <source>
        <strain evidence="1 2">SCHIC003</strain>
    </source>
</reference>
<dbReference type="Proteomes" id="UP000663090">
    <property type="component" value="Chromosome"/>
</dbReference>
<keyword evidence="2" id="KW-1185">Reference proteome</keyword>
<dbReference type="EMBL" id="CP071091">
    <property type="protein sequence ID" value="QSQ16879.1"/>
    <property type="molecule type" value="Genomic_DNA"/>
</dbReference>